<feature type="compositionally biased region" description="Polar residues" evidence="1">
    <location>
        <begin position="40"/>
        <end position="49"/>
    </location>
</feature>
<reference evidence="4" key="1">
    <citation type="submission" date="2025-08" db="UniProtKB">
        <authorList>
            <consortium name="Ensembl"/>
        </authorList>
    </citation>
    <scope>IDENTIFICATION</scope>
</reference>
<dbReference type="GeneTree" id="ENSGT00940000154356"/>
<evidence type="ECO:0000259" key="2">
    <source>
        <dbReference type="Pfam" id="PF05699"/>
    </source>
</evidence>
<dbReference type="Pfam" id="PF05699">
    <property type="entry name" value="Dimer_Tnp_hAT"/>
    <property type="match status" value="1"/>
</dbReference>
<feature type="compositionally biased region" description="Polar residues" evidence="1">
    <location>
        <begin position="16"/>
        <end position="27"/>
    </location>
</feature>
<dbReference type="InterPro" id="IPR025398">
    <property type="entry name" value="DUF4371"/>
</dbReference>
<name>A0A3Q1FCV8_9TELE</name>
<evidence type="ECO:0000256" key="1">
    <source>
        <dbReference type="SAM" id="MobiDB-lite"/>
    </source>
</evidence>
<dbReference type="AlphaFoldDB" id="A0A3Q1FCV8"/>
<dbReference type="STRING" id="80966.ENSAPOP00000015721"/>
<sequence length="726" mass="82019">WDELLASLIGLSGASQTHSGSAGSLSWRSDRKDTADQGPLQLSPSTTFPKSPDGRSFHHHYTFTHLINGEKIQRSWLVYSPKNNAVYCFCCKVFSSKTTKLISDGLKDWVNVGVVLKHHENSREHCENMIKWSDLKARLAQGKTRNAAECAIIEMEKNRMRDVLTRLASIVQSLAERNLAFRGSVDTLHQVNNGNFLKEVELLAKYDPVLKEHLRRIHSGTQHSAYLGKTIQNELISCLSDKIMNTIVAEIKSSKYYALILDCTPDLSHTEQMSIVVRIVTTAVKPEIKEHFLGFVIAPDSMGQCLSKLILDRLQELNLSFQDCRGQSYDNGANMRGKNKGVQARLLAKNPRALYVPCGAHTLNLMIADAAKASKDAAYFFANVEKVYKLFSGSHQRWSILKENVSVTLKTWSETRWESRIKSIEPLRCQAGKVRDALVNIWKKANNNIVEIEAHSLAEEIGSFRFQICCVVWYDILVMTNTVSKLLQSVNMQLDVALNLIQTTKDNLISYRTHGFLDAQATAKEICEQMNTETGSDEPIQDAMKRLEVSFFNAVVDCAIHSLEDRFQSLKDVSNNFGILLDFTKLDAQTRREKCKLLEEKLACGGDMDVDGCLLAMEMEYFPKPQKPHKCAFELLTYLSENDLCELYPNLWVALRIACTMPVTVASAERSFSKLKLIKSYLRSSMSQERLSGLAVISINNKIANEISYDDVTDDFAHRKARKQRF</sequence>
<dbReference type="GO" id="GO:0046983">
    <property type="term" value="F:protein dimerization activity"/>
    <property type="evidence" value="ECO:0007669"/>
    <property type="project" value="InterPro"/>
</dbReference>
<proteinExistence type="predicted"/>
<reference evidence="4" key="2">
    <citation type="submission" date="2025-09" db="UniProtKB">
        <authorList>
            <consortium name="Ensembl"/>
        </authorList>
    </citation>
    <scope>IDENTIFICATION</scope>
</reference>
<evidence type="ECO:0008006" key="6">
    <source>
        <dbReference type="Google" id="ProtNLM"/>
    </source>
</evidence>
<dbReference type="Proteomes" id="UP000257200">
    <property type="component" value="Unplaced"/>
</dbReference>
<feature type="region of interest" description="Disordered" evidence="1">
    <location>
        <begin position="14"/>
        <end position="54"/>
    </location>
</feature>
<dbReference type="InterPro" id="IPR008906">
    <property type="entry name" value="HATC_C_dom"/>
</dbReference>
<dbReference type="InParanoid" id="A0A3Q1FCV8"/>
<accession>A0A3Q1FCV8</accession>
<keyword evidence="5" id="KW-1185">Reference proteome</keyword>
<dbReference type="InterPro" id="IPR012337">
    <property type="entry name" value="RNaseH-like_sf"/>
</dbReference>
<feature type="domain" description="DUF4371" evidence="3">
    <location>
        <begin position="106"/>
        <end position="340"/>
    </location>
</feature>
<organism evidence="4 5">
    <name type="scientific">Acanthochromis polyacanthus</name>
    <name type="common">spiny chromis</name>
    <dbReference type="NCBI Taxonomy" id="80966"/>
    <lineage>
        <taxon>Eukaryota</taxon>
        <taxon>Metazoa</taxon>
        <taxon>Chordata</taxon>
        <taxon>Craniata</taxon>
        <taxon>Vertebrata</taxon>
        <taxon>Euteleostomi</taxon>
        <taxon>Actinopterygii</taxon>
        <taxon>Neopterygii</taxon>
        <taxon>Teleostei</taxon>
        <taxon>Neoteleostei</taxon>
        <taxon>Acanthomorphata</taxon>
        <taxon>Ovalentaria</taxon>
        <taxon>Pomacentridae</taxon>
        <taxon>Acanthochromis</taxon>
    </lineage>
</organism>
<protein>
    <recommendedName>
        <fullName evidence="6">TTF-type domain-containing protein</fullName>
    </recommendedName>
</protein>
<dbReference type="PANTHER" id="PTHR45749">
    <property type="match status" value="1"/>
</dbReference>
<dbReference type="SUPFAM" id="SSF53098">
    <property type="entry name" value="Ribonuclease H-like"/>
    <property type="match status" value="1"/>
</dbReference>
<dbReference type="Ensembl" id="ENSAPOT00000024518.1">
    <property type="protein sequence ID" value="ENSAPOP00000015721.1"/>
    <property type="gene ID" value="ENSAPOG00000018750.1"/>
</dbReference>
<evidence type="ECO:0000259" key="3">
    <source>
        <dbReference type="Pfam" id="PF14291"/>
    </source>
</evidence>
<dbReference type="PANTHER" id="PTHR45749:SF35">
    <property type="entry name" value="AC-LIKE TRANSPOSASE-RELATED"/>
    <property type="match status" value="1"/>
</dbReference>
<dbReference type="Pfam" id="PF14291">
    <property type="entry name" value="DUF4371"/>
    <property type="match status" value="1"/>
</dbReference>
<evidence type="ECO:0000313" key="4">
    <source>
        <dbReference type="Ensembl" id="ENSAPOP00000015721.1"/>
    </source>
</evidence>
<feature type="domain" description="HAT C-terminal dimerisation" evidence="2">
    <location>
        <begin position="631"/>
        <end position="702"/>
    </location>
</feature>
<evidence type="ECO:0000313" key="5">
    <source>
        <dbReference type="Proteomes" id="UP000257200"/>
    </source>
</evidence>